<name>A0A2H4P764_9CAUD</name>
<dbReference type="Proteomes" id="UP000241592">
    <property type="component" value="Segment"/>
</dbReference>
<reference evidence="1 2" key="1">
    <citation type="submission" date="2017-09" db="EMBL/GenBank/DDBJ databases">
        <authorList>
            <person name="Ehlers B."/>
            <person name="Leendertz F.H."/>
        </authorList>
    </citation>
    <scope>NUCLEOTIDE SEQUENCE [LARGE SCALE GENOMIC DNA]</scope>
</reference>
<organism evidence="1 2">
    <name type="scientific">Pseudomonas phage nickie</name>
    <dbReference type="NCBI Taxonomy" id="2048977"/>
    <lineage>
        <taxon>Viruses</taxon>
        <taxon>Duplodnaviria</taxon>
        <taxon>Heunggongvirae</taxon>
        <taxon>Uroviricota</taxon>
        <taxon>Caudoviricetes</taxon>
        <taxon>Nickievirus</taxon>
        <taxon>Nickievirus nickie</taxon>
    </lineage>
</organism>
<protein>
    <submittedName>
        <fullName evidence="1">Uncharacterized protein</fullName>
    </submittedName>
</protein>
<dbReference type="EMBL" id="MG018927">
    <property type="protein sequence ID" value="ATW58007.1"/>
    <property type="molecule type" value="Genomic_DNA"/>
</dbReference>
<gene>
    <name evidence="1" type="ORF">CNR34_00074</name>
</gene>
<evidence type="ECO:0000313" key="1">
    <source>
        <dbReference type="EMBL" id="ATW58007.1"/>
    </source>
</evidence>
<sequence>MPLVKNLEVDPDLCGETFRRREWALQKDYIRRMELGKEVSIRAVTIKGAMIIKALREVSEDEVNINDSVLEVYADAEDWLCRKMNTLFQTVRHLGMNPVSMKKQIAAMYENGSNVDPLIANGCDLVWVPMCAHVVGDERVYLFRVAGKNVKKIDKTNSGVIGYTREYLNTVTPEVAAYIAKLESKAMDDEEVRNAFTRLGSVLRPKAYKDEMLAERAKQYENSKTDFGGWA</sequence>
<accession>A0A2H4P764</accession>
<proteinExistence type="predicted"/>
<evidence type="ECO:0000313" key="2">
    <source>
        <dbReference type="Proteomes" id="UP000241592"/>
    </source>
</evidence>
<keyword evidence="2" id="KW-1185">Reference proteome</keyword>